<dbReference type="AlphaFoldDB" id="A0A1J4JCD0"/>
<dbReference type="Proteomes" id="UP000179807">
    <property type="component" value="Unassembled WGS sequence"/>
</dbReference>
<dbReference type="RefSeq" id="XP_068349995.1">
    <property type="nucleotide sequence ID" value="XM_068495047.1"/>
</dbReference>
<gene>
    <name evidence="2" type="ORF">TRFO_09762</name>
</gene>
<proteinExistence type="predicted"/>
<name>A0A1J4JCD0_9EUKA</name>
<evidence type="ECO:0000256" key="1">
    <source>
        <dbReference type="SAM" id="Coils"/>
    </source>
</evidence>
<accession>A0A1J4JCD0</accession>
<evidence type="ECO:0000313" key="2">
    <source>
        <dbReference type="EMBL" id="OHS96858.1"/>
    </source>
</evidence>
<comment type="caution">
    <text evidence="2">The sequence shown here is derived from an EMBL/GenBank/DDBJ whole genome shotgun (WGS) entry which is preliminary data.</text>
</comment>
<reference evidence="2" key="1">
    <citation type="submission" date="2016-10" db="EMBL/GenBank/DDBJ databases">
        <authorList>
            <person name="Benchimol M."/>
            <person name="Almeida L.G."/>
            <person name="Vasconcelos A.T."/>
            <person name="Perreira-Neves A."/>
            <person name="Rosa I.A."/>
            <person name="Tasca T."/>
            <person name="Bogo M.R."/>
            <person name="de Souza W."/>
        </authorList>
    </citation>
    <scope>NUCLEOTIDE SEQUENCE [LARGE SCALE GENOMIC DNA]</scope>
    <source>
        <strain evidence="2">K</strain>
    </source>
</reference>
<keyword evidence="3" id="KW-1185">Reference proteome</keyword>
<feature type="coiled-coil region" evidence="1">
    <location>
        <begin position="29"/>
        <end position="88"/>
    </location>
</feature>
<sequence>MDDTLIDATVDSVKKQFDNDLRLFIAYHEQQWKDQYQQFMEEKEELAKAHNQELEELKQRHKEELEHEKQLLERKRQMISEVKRLEAAALNQLPTSSFENYQQEDPVDSNSGQNSAFINENNNEFIVANFENEFRDILGKYHEIRDEMAELPEKSRNQEDYQKLLAINRKQLDYFESAMKNMRKRVGRESSRFNDLVKEMDDSFKVLFDTYKDAVNFKDNL</sequence>
<organism evidence="2 3">
    <name type="scientific">Tritrichomonas foetus</name>
    <dbReference type="NCBI Taxonomy" id="1144522"/>
    <lineage>
        <taxon>Eukaryota</taxon>
        <taxon>Metamonada</taxon>
        <taxon>Parabasalia</taxon>
        <taxon>Tritrichomonadida</taxon>
        <taxon>Tritrichomonadidae</taxon>
        <taxon>Tritrichomonas</taxon>
    </lineage>
</organism>
<keyword evidence="1" id="KW-0175">Coiled coil</keyword>
<dbReference type="VEuPathDB" id="TrichDB:TRFO_09762"/>
<dbReference type="GeneID" id="94829751"/>
<dbReference type="EMBL" id="MLAK01001149">
    <property type="protein sequence ID" value="OHS96858.1"/>
    <property type="molecule type" value="Genomic_DNA"/>
</dbReference>
<evidence type="ECO:0000313" key="3">
    <source>
        <dbReference type="Proteomes" id="UP000179807"/>
    </source>
</evidence>
<protein>
    <submittedName>
        <fullName evidence="2">Uncharacterized protein</fullName>
    </submittedName>
</protein>